<comment type="caution">
    <text evidence="8">The sequence shown here is derived from an EMBL/GenBank/DDBJ whole genome shotgun (WGS) entry which is preliminary data.</text>
</comment>
<dbReference type="GO" id="GO:0005886">
    <property type="term" value="C:plasma membrane"/>
    <property type="evidence" value="ECO:0007669"/>
    <property type="project" value="UniProtKB-SubCell"/>
</dbReference>
<feature type="compositionally biased region" description="Basic and acidic residues" evidence="6">
    <location>
        <begin position="334"/>
        <end position="351"/>
    </location>
</feature>
<keyword evidence="2" id="KW-1003">Cell membrane</keyword>
<dbReference type="EMBL" id="WTKP01000002">
    <property type="protein sequence ID" value="MWJ27090.1"/>
    <property type="molecule type" value="Genomic_DNA"/>
</dbReference>
<keyword evidence="9" id="KW-1185">Reference proteome</keyword>
<proteinExistence type="predicted"/>
<evidence type="ECO:0000256" key="1">
    <source>
        <dbReference type="ARBA" id="ARBA00004651"/>
    </source>
</evidence>
<keyword evidence="3 7" id="KW-0812">Transmembrane</keyword>
<feature type="transmembrane region" description="Helical" evidence="7">
    <location>
        <begin position="139"/>
        <end position="163"/>
    </location>
</feature>
<feature type="transmembrane region" description="Helical" evidence="7">
    <location>
        <begin position="202"/>
        <end position="220"/>
    </location>
</feature>
<protein>
    <submittedName>
        <fullName evidence="8">UPF0104 family protein</fullName>
    </submittedName>
</protein>
<comment type="subcellular location">
    <subcellularLocation>
        <location evidence="1">Cell membrane</location>
        <topology evidence="1">Multi-pass membrane protein</topology>
    </subcellularLocation>
</comment>
<name>A0A7X3KP65_9GAMM</name>
<evidence type="ECO:0000313" key="9">
    <source>
        <dbReference type="Proteomes" id="UP000437638"/>
    </source>
</evidence>
<accession>A0A7X3KP65</accession>
<evidence type="ECO:0000256" key="3">
    <source>
        <dbReference type="ARBA" id="ARBA00022692"/>
    </source>
</evidence>
<evidence type="ECO:0000256" key="5">
    <source>
        <dbReference type="ARBA" id="ARBA00023136"/>
    </source>
</evidence>
<feature type="transmembrane region" description="Helical" evidence="7">
    <location>
        <begin position="232"/>
        <end position="254"/>
    </location>
</feature>
<gene>
    <name evidence="8" type="ORF">GPM19_02535</name>
</gene>
<dbReference type="AlphaFoldDB" id="A0A7X3KP65"/>
<dbReference type="Pfam" id="PF03706">
    <property type="entry name" value="LPG_synthase_TM"/>
    <property type="match status" value="1"/>
</dbReference>
<organism evidence="8 9">
    <name type="scientific">Vreelandella zhuhanensis</name>
    <dbReference type="NCBI Taxonomy" id="2684210"/>
    <lineage>
        <taxon>Bacteria</taxon>
        <taxon>Pseudomonadati</taxon>
        <taxon>Pseudomonadota</taxon>
        <taxon>Gammaproteobacteria</taxon>
        <taxon>Oceanospirillales</taxon>
        <taxon>Halomonadaceae</taxon>
        <taxon>Vreelandella</taxon>
    </lineage>
</organism>
<dbReference type="InterPro" id="IPR022791">
    <property type="entry name" value="L-PG_synthase/AglD"/>
</dbReference>
<keyword evidence="5 7" id="KW-0472">Membrane</keyword>
<feature type="transmembrane region" description="Helical" evidence="7">
    <location>
        <begin position="34"/>
        <end position="55"/>
    </location>
</feature>
<feature type="region of interest" description="Disordered" evidence="6">
    <location>
        <begin position="323"/>
        <end position="352"/>
    </location>
</feature>
<evidence type="ECO:0000256" key="6">
    <source>
        <dbReference type="SAM" id="MobiDB-lite"/>
    </source>
</evidence>
<dbReference type="PANTHER" id="PTHR40277">
    <property type="entry name" value="BLL5419 PROTEIN"/>
    <property type="match status" value="1"/>
</dbReference>
<keyword evidence="4 7" id="KW-1133">Transmembrane helix</keyword>
<evidence type="ECO:0000256" key="7">
    <source>
        <dbReference type="SAM" id="Phobius"/>
    </source>
</evidence>
<dbReference type="PANTHER" id="PTHR40277:SF1">
    <property type="entry name" value="BLL5419 PROTEIN"/>
    <property type="match status" value="1"/>
</dbReference>
<dbReference type="Proteomes" id="UP000437638">
    <property type="component" value="Unassembled WGS sequence"/>
</dbReference>
<feature type="transmembrane region" description="Helical" evidence="7">
    <location>
        <begin position="274"/>
        <end position="296"/>
    </location>
</feature>
<reference evidence="8 9" key="1">
    <citation type="submission" date="2019-12" db="EMBL/GenBank/DDBJ databases">
        <title>Halomonas rutogse sp. nov. isolated from two lakes on Tibetan Plateau.</title>
        <authorList>
            <person name="Gao P."/>
        </authorList>
    </citation>
    <scope>NUCLEOTIDE SEQUENCE [LARGE SCALE GENOMIC DNA]</scope>
    <source>
        <strain evidence="8 9">ZH2S</strain>
    </source>
</reference>
<sequence length="572" mass="61709">MSGSFWRPVASLIVLAGLFLWVSPQQVFQEIRGLAPAWVILALALSGGQVALSAWRWWLTARCLKVPLGYAHALKEYYLGLLVNQLLPGGVVGDASRAWRHAQHSRARGSAWRAVIIERTSGQMAVVILTLAALLASPVWHAVLGSVGLVVLLALSALLIVALRWGLRKSQLSPHGGPRWWQALRQDIQNGLLRPGIWPQQLGASLLVVFSYGLVMLCAARAIGADISSTTLLALTPPLLLAMLIPFSIAGWGLREGAAAGVWALVGLPPAQGVAISLAYGVLVLLASLPGVCFMLRHPHRPVGSPGGQKRHIEQGVVTAGETTHRGTQGGVQRLDRWQGKPRASRADQQRCDQQMQMVNHAGLDEARNGNAAAFDQDAFQPVCGQGIEHGLRLEVALGIQRQTLSGDMPGGVGVQADVVTDHVQRSRGAILQYSELLRSAATGVENDANRTFALDVPHAELRVVGTGGTHADDHGIHQRPQAVQVHQALWAVDVVRMAALRGDAPIQTLPQLRECQPLCGFDQWRQAFKQRNRFLGKGSGSMPLARYGAGQCKRRWLATMPREQPVPGLGR</sequence>
<evidence type="ECO:0000313" key="8">
    <source>
        <dbReference type="EMBL" id="MWJ27090.1"/>
    </source>
</evidence>
<evidence type="ECO:0000256" key="2">
    <source>
        <dbReference type="ARBA" id="ARBA00022475"/>
    </source>
</evidence>
<evidence type="ECO:0000256" key="4">
    <source>
        <dbReference type="ARBA" id="ARBA00022989"/>
    </source>
</evidence>